<dbReference type="CDD" id="cd01021">
    <property type="entry name" value="GEWL"/>
    <property type="match status" value="1"/>
</dbReference>
<comment type="caution">
    <text evidence="4">The sequence shown here is derived from an EMBL/GenBank/DDBJ whole genome shotgun (WGS) entry which is preliminary data.</text>
</comment>
<dbReference type="Gene3D" id="1.10.530.10">
    <property type="match status" value="1"/>
</dbReference>
<dbReference type="AlphaFoldDB" id="A0A834FPL0"/>
<dbReference type="PANTHER" id="PTHR31698:SF8">
    <property type="entry name" value="LYSOZYME G-RELATED"/>
    <property type="match status" value="1"/>
</dbReference>
<name>A0A834FPL0_ORYME</name>
<evidence type="ECO:0000313" key="5">
    <source>
        <dbReference type="Proteomes" id="UP000646548"/>
    </source>
</evidence>
<proteinExistence type="predicted"/>
<evidence type="ECO:0000256" key="1">
    <source>
        <dbReference type="SAM" id="Phobius"/>
    </source>
</evidence>
<dbReference type="Proteomes" id="UP000646548">
    <property type="component" value="Unassembled WGS sequence"/>
</dbReference>
<dbReference type="PROSITE" id="PS50835">
    <property type="entry name" value="IG_LIKE"/>
    <property type="match status" value="1"/>
</dbReference>
<gene>
    <name evidence="4" type="ORF">FQA47_014502</name>
</gene>
<dbReference type="InterPro" id="IPR036179">
    <property type="entry name" value="Ig-like_dom_sf"/>
</dbReference>
<dbReference type="InterPro" id="IPR023346">
    <property type="entry name" value="Lysozyme-like_dom_sf"/>
</dbReference>
<dbReference type="PANTHER" id="PTHR31698">
    <property type="entry name" value="LYSOZYME G FAMILY MEMBER"/>
    <property type="match status" value="1"/>
</dbReference>
<sequence length="548" mass="61139">MRMLSARAAKVLRRRRMAGMKVAVFVSCCFQLVGCRMVPPQQTGGADSPAQVFAVVGRDVILRCDVPGLPDLLRVRTWEWLKEDGLKPALTVRGGVELKKDKEADYVNRTAPLVNRSMELRGVRLTDTAVYICRLSLEDRKTLETRVSLIVGEVSELSVAVHRSEDGGLVVLCEVHVRSLELTLEMLDDRGNTLQTQTQKWVGSDESRPVRVQEKVEPGGGNVTRICRWNVSEETEEKKVSVSGTAAAFVVMFSSGLDLHSLLLGFPDSSTSSGCSVLLSCLPLVIYSLLVTLAVGVFFGVKHRKRLPELWRKVTALTATAQRVPHEDEDEHFTEYRNLNQMTTTGISERTARGNNLTRGGELVLGAEGSRMLAEKDLRDMSKYRNQILNVGRKLHLHPALIAAMISKQSNAGRQLHPDGRGKHDDNCYGLMQINRNFHAVKGEPFSEDHIDEGATYLIHLIKTVSSWRPAWSREQHLKGEFELLFSELRVHGAEAPLCSGALVCYMVGLERERLNYPGDLDEQTPTQDFANDVIGRAQFYAQNQYTS</sequence>
<feature type="signal peptide" evidence="2">
    <location>
        <begin position="1"/>
        <end position="35"/>
    </location>
</feature>
<keyword evidence="1" id="KW-0812">Transmembrane</keyword>
<dbReference type="InterPro" id="IPR003599">
    <property type="entry name" value="Ig_sub"/>
</dbReference>
<dbReference type="SUPFAM" id="SSF53955">
    <property type="entry name" value="Lysozyme-like"/>
    <property type="match status" value="1"/>
</dbReference>
<dbReference type="SUPFAM" id="SSF48726">
    <property type="entry name" value="Immunoglobulin"/>
    <property type="match status" value="1"/>
</dbReference>
<keyword evidence="2" id="KW-0732">Signal</keyword>
<dbReference type="GO" id="GO:0003796">
    <property type="term" value="F:lysozyme activity"/>
    <property type="evidence" value="ECO:0007669"/>
    <property type="project" value="TreeGrafter"/>
</dbReference>
<dbReference type="SMART" id="SM00409">
    <property type="entry name" value="IG"/>
    <property type="match status" value="1"/>
</dbReference>
<protein>
    <submittedName>
        <fullName evidence="4">Lysozyme g</fullName>
    </submittedName>
</protein>
<evidence type="ECO:0000259" key="3">
    <source>
        <dbReference type="PROSITE" id="PS50835"/>
    </source>
</evidence>
<dbReference type="InterPro" id="IPR013783">
    <property type="entry name" value="Ig-like_fold"/>
</dbReference>
<keyword evidence="1" id="KW-1133">Transmembrane helix</keyword>
<feature type="domain" description="Ig-like" evidence="3">
    <location>
        <begin position="40"/>
        <end position="144"/>
    </location>
</feature>
<reference evidence="4" key="1">
    <citation type="journal article" name="BMC Genomics">
        <title>Long-read sequencing and de novo genome assembly of marine medaka (Oryzias melastigma).</title>
        <authorList>
            <person name="Liang P."/>
            <person name="Saqib H.S.A."/>
            <person name="Ni X."/>
            <person name="Shen Y."/>
        </authorList>
    </citation>
    <scope>NUCLEOTIDE SEQUENCE</scope>
    <source>
        <strain evidence="4">Bigg-433</strain>
    </source>
</reference>
<feature type="chain" id="PRO_5032332101" evidence="2">
    <location>
        <begin position="36"/>
        <end position="548"/>
    </location>
</feature>
<feature type="transmembrane region" description="Helical" evidence="1">
    <location>
        <begin position="277"/>
        <end position="301"/>
    </location>
</feature>
<keyword evidence="1" id="KW-0472">Membrane</keyword>
<dbReference type="EMBL" id="WKFB01000035">
    <property type="protein sequence ID" value="KAF6738138.1"/>
    <property type="molecule type" value="Genomic_DNA"/>
</dbReference>
<organism evidence="4 5">
    <name type="scientific">Oryzias melastigma</name>
    <name type="common">Marine medaka</name>
    <dbReference type="NCBI Taxonomy" id="30732"/>
    <lineage>
        <taxon>Eukaryota</taxon>
        <taxon>Metazoa</taxon>
        <taxon>Chordata</taxon>
        <taxon>Craniata</taxon>
        <taxon>Vertebrata</taxon>
        <taxon>Euteleostomi</taxon>
        <taxon>Actinopterygii</taxon>
        <taxon>Neopterygii</taxon>
        <taxon>Teleostei</taxon>
        <taxon>Neoteleostei</taxon>
        <taxon>Acanthomorphata</taxon>
        <taxon>Ovalentaria</taxon>
        <taxon>Atherinomorphae</taxon>
        <taxon>Beloniformes</taxon>
        <taxon>Adrianichthyidae</taxon>
        <taxon>Oryziinae</taxon>
        <taxon>Oryzias</taxon>
    </lineage>
</organism>
<evidence type="ECO:0000256" key="2">
    <source>
        <dbReference type="SAM" id="SignalP"/>
    </source>
</evidence>
<dbReference type="GO" id="GO:0005576">
    <property type="term" value="C:extracellular region"/>
    <property type="evidence" value="ECO:0007669"/>
    <property type="project" value="TreeGrafter"/>
</dbReference>
<dbReference type="GO" id="GO:0050830">
    <property type="term" value="P:defense response to Gram-positive bacterium"/>
    <property type="evidence" value="ECO:0007669"/>
    <property type="project" value="TreeGrafter"/>
</dbReference>
<dbReference type="InterPro" id="IPR007110">
    <property type="entry name" value="Ig-like_dom"/>
</dbReference>
<evidence type="ECO:0000313" key="4">
    <source>
        <dbReference type="EMBL" id="KAF6738138.1"/>
    </source>
</evidence>
<accession>A0A834FPL0</accession>
<dbReference type="Gene3D" id="2.60.40.10">
    <property type="entry name" value="Immunoglobulins"/>
    <property type="match status" value="1"/>
</dbReference>